<organism evidence="2 3">
    <name type="scientific">Bradyrhizobium macuxiense</name>
    <dbReference type="NCBI Taxonomy" id="1755647"/>
    <lineage>
        <taxon>Bacteria</taxon>
        <taxon>Pseudomonadati</taxon>
        <taxon>Pseudomonadota</taxon>
        <taxon>Alphaproteobacteria</taxon>
        <taxon>Hyphomicrobiales</taxon>
        <taxon>Nitrobacteraceae</taxon>
        <taxon>Bradyrhizobium</taxon>
    </lineage>
</organism>
<dbReference type="Proteomes" id="UP000057737">
    <property type="component" value="Unassembled WGS sequence"/>
</dbReference>
<feature type="region of interest" description="Disordered" evidence="1">
    <location>
        <begin position="479"/>
        <end position="506"/>
    </location>
</feature>
<gene>
    <name evidence="2" type="ORF">AS156_31935</name>
</gene>
<protein>
    <submittedName>
        <fullName evidence="2">Uncharacterized protein</fullName>
    </submittedName>
</protein>
<evidence type="ECO:0000313" key="2">
    <source>
        <dbReference type="EMBL" id="KWV59282.1"/>
    </source>
</evidence>
<evidence type="ECO:0000313" key="3">
    <source>
        <dbReference type="Proteomes" id="UP000057737"/>
    </source>
</evidence>
<comment type="caution">
    <text evidence="2">The sequence shown here is derived from an EMBL/GenBank/DDBJ whole genome shotgun (WGS) entry which is preliminary data.</text>
</comment>
<keyword evidence="3" id="KW-1185">Reference proteome</keyword>
<accession>A0A125QA36</accession>
<name>A0A125QA36_9BRAD</name>
<dbReference type="OrthoDB" id="336698at2"/>
<dbReference type="EMBL" id="LNCU01000032">
    <property type="protein sequence ID" value="KWV59282.1"/>
    <property type="molecule type" value="Genomic_DNA"/>
</dbReference>
<dbReference type="RefSeq" id="WP_066502108.1">
    <property type="nucleotide sequence ID" value="NZ_LNCU01000032.1"/>
</dbReference>
<feature type="compositionally biased region" description="Basic and acidic residues" evidence="1">
    <location>
        <begin position="490"/>
        <end position="503"/>
    </location>
</feature>
<proteinExistence type="predicted"/>
<evidence type="ECO:0000256" key="1">
    <source>
        <dbReference type="SAM" id="MobiDB-lite"/>
    </source>
</evidence>
<sequence length="549" mass="59872">MDRVVEVYFLPPVAIARVGGSDNPLEAFEWDTDVSTHGAHQTIIKPAVSLDVGADGSLRPYLPNVIRFKDGDQLRPAAPFFELWLRIQSSHDGEIREEKATPARLEELGASVDNLQFNVTVANCKAQRRTGSPACSYIARLEVGGTDHERKPLLAISPHTPGQEPLVYPDRPIPLGAFQVIKPAPATAMGIDLSQIRVRFTPARGEVYGPPNAIAGPSSPGQPGDIIAAAILPGAIHEIVPDRNRILNPNTPWSTYIMNAAGQTDPQPCDSYDGADVGNWQSWGVVDDTCDGTISAQLIVAGTRFTATARVLSGVPDYAPDRRPFSSLAGDLADRELPPVDVSEATIEQTGAEIADLFARVFETAGLMNLDAVRYKAIQSNINDPPPPNYPGLPQIDKRMMTKDDEPYVDLTPILLDSDKVAQQSDGVPYLPLPYSAVAMAAHAPLTDLITLRDFLRTRKDHVGRLIRPPYGRFSQFEEAPGKVPNPSFRDSRVSRDGLHDMRMPPFMRDSDENALSLTWRDYDTLMRFIDLLAEQAAANAAPGQPPKA</sequence>
<reference evidence="2 3" key="1">
    <citation type="submission" date="2015-11" db="EMBL/GenBank/DDBJ databases">
        <title>Draft Genome Sequence of the Strain BR 10303 (Bradyrhizobium sp.) isolated from nodules of Centrolobium paraense.</title>
        <authorList>
            <person name="Zelli J.E."/>
            <person name="Simoes-Araujo J.L."/>
            <person name="Barauna A.C."/>
            <person name="Silva K."/>
        </authorList>
    </citation>
    <scope>NUCLEOTIDE SEQUENCE [LARGE SCALE GENOMIC DNA]</scope>
    <source>
        <strain evidence="2 3">BR 10303</strain>
    </source>
</reference>
<dbReference type="AlphaFoldDB" id="A0A125QA36"/>